<dbReference type="InterPro" id="IPR002583">
    <property type="entry name" value="Ribosomal_bS20"/>
</dbReference>
<keyword evidence="3 6" id="KW-0689">Ribosomal protein</keyword>
<gene>
    <name evidence="6" type="primary">rpsT</name>
    <name evidence="8" type="ORF">A2113_00165</name>
</gene>
<dbReference type="AlphaFoldDB" id="A0A1G1W0X3"/>
<dbReference type="SUPFAM" id="SSF46992">
    <property type="entry name" value="Ribosomal protein S20"/>
    <property type="match status" value="1"/>
</dbReference>
<dbReference type="STRING" id="1802591.A2113_00165"/>
<evidence type="ECO:0000256" key="7">
    <source>
        <dbReference type="SAM" id="MobiDB-lite"/>
    </source>
</evidence>
<dbReference type="GO" id="GO:1990904">
    <property type="term" value="C:ribonucleoprotein complex"/>
    <property type="evidence" value="ECO:0007669"/>
    <property type="project" value="UniProtKB-KW"/>
</dbReference>
<proteinExistence type="inferred from homology"/>
<dbReference type="Proteomes" id="UP000176299">
    <property type="component" value="Unassembled WGS sequence"/>
</dbReference>
<reference evidence="8 9" key="1">
    <citation type="journal article" date="2016" name="Nat. Commun.">
        <title>Thousands of microbial genomes shed light on interconnected biogeochemical processes in an aquifer system.</title>
        <authorList>
            <person name="Anantharaman K."/>
            <person name="Brown C.T."/>
            <person name="Hug L.A."/>
            <person name="Sharon I."/>
            <person name="Castelle C.J."/>
            <person name="Probst A.J."/>
            <person name="Thomas B.C."/>
            <person name="Singh A."/>
            <person name="Wilkins M.J."/>
            <person name="Karaoz U."/>
            <person name="Brodie E.L."/>
            <person name="Williams K.H."/>
            <person name="Hubbard S.S."/>
            <person name="Banfield J.F."/>
        </authorList>
    </citation>
    <scope>NUCLEOTIDE SEQUENCE [LARGE SCALE GENOMIC DNA]</scope>
</reference>
<evidence type="ECO:0000256" key="6">
    <source>
        <dbReference type="HAMAP-Rule" id="MF_00500"/>
    </source>
</evidence>
<feature type="compositionally biased region" description="Basic residues" evidence="7">
    <location>
        <begin position="84"/>
        <end position="97"/>
    </location>
</feature>
<keyword evidence="1 6" id="KW-0699">rRNA-binding</keyword>
<dbReference type="GO" id="GO:0006412">
    <property type="term" value="P:translation"/>
    <property type="evidence" value="ECO:0007669"/>
    <property type="project" value="UniProtKB-UniRule"/>
</dbReference>
<sequence>MPVIRSAKKKLRADHRKQKINQRVEAAVKLAIKTFKKAPSPGALNKAYSALDVAAKKDVIPKGRVARKKSRLANLISKSNIKATKTKSPSKTKKVKS</sequence>
<evidence type="ECO:0000313" key="8">
    <source>
        <dbReference type="EMBL" id="OGY21293.1"/>
    </source>
</evidence>
<comment type="function">
    <text evidence="6">Binds directly to 16S ribosomal RNA.</text>
</comment>
<dbReference type="GO" id="GO:0003735">
    <property type="term" value="F:structural constituent of ribosome"/>
    <property type="evidence" value="ECO:0007669"/>
    <property type="project" value="InterPro"/>
</dbReference>
<name>A0A1G1W0X3_9BACT</name>
<feature type="region of interest" description="Disordered" evidence="7">
    <location>
        <begin position="76"/>
        <end position="97"/>
    </location>
</feature>
<organism evidence="8 9">
    <name type="scientific">Candidatus Woykebacteria bacterium GWA1_44_8</name>
    <dbReference type="NCBI Taxonomy" id="1802591"/>
    <lineage>
        <taxon>Bacteria</taxon>
        <taxon>Candidatus Woykeibacteriota</taxon>
    </lineage>
</organism>
<keyword evidence="4 6" id="KW-0687">Ribonucleoprotein</keyword>
<evidence type="ECO:0000256" key="5">
    <source>
        <dbReference type="ARBA" id="ARBA00035136"/>
    </source>
</evidence>
<comment type="caution">
    <text evidence="8">The sequence shown here is derived from an EMBL/GenBank/DDBJ whole genome shotgun (WGS) entry which is preliminary data.</text>
</comment>
<evidence type="ECO:0000256" key="4">
    <source>
        <dbReference type="ARBA" id="ARBA00023274"/>
    </source>
</evidence>
<dbReference type="NCBIfam" id="TIGR00029">
    <property type="entry name" value="S20"/>
    <property type="match status" value="1"/>
</dbReference>
<evidence type="ECO:0000256" key="1">
    <source>
        <dbReference type="ARBA" id="ARBA00022730"/>
    </source>
</evidence>
<dbReference type="GO" id="GO:0005840">
    <property type="term" value="C:ribosome"/>
    <property type="evidence" value="ECO:0007669"/>
    <property type="project" value="UniProtKB-KW"/>
</dbReference>
<dbReference type="HAMAP" id="MF_00500">
    <property type="entry name" value="Ribosomal_bS20"/>
    <property type="match status" value="1"/>
</dbReference>
<evidence type="ECO:0000256" key="2">
    <source>
        <dbReference type="ARBA" id="ARBA00022884"/>
    </source>
</evidence>
<dbReference type="GO" id="GO:0019843">
    <property type="term" value="F:rRNA binding"/>
    <property type="evidence" value="ECO:0007669"/>
    <property type="project" value="UniProtKB-UniRule"/>
</dbReference>
<dbReference type="Gene3D" id="1.20.58.110">
    <property type="entry name" value="Ribosomal protein S20"/>
    <property type="match status" value="1"/>
</dbReference>
<dbReference type="EMBL" id="MHCN01000015">
    <property type="protein sequence ID" value="OGY21293.1"/>
    <property type="molecule type" value="Genomic_DNA"/>
</dbReference>
<evidence type="ECO:0000313" key="9">
    <source>
        <dbReference type="Proteomes" id="UP000176299"/>
    </source>
</evidence>
<comment type="similarity">
    <text evidence="6">Belongs to the bacterial ribosomal protein bS20 family.</text>
</comment>
<accession>A0A1G1W0X3</accession>
<dbReference type="Pfam" id="PF01649">
    <property type="entry name" value="Ribosomal_S20p"/>
    <property type="match status" value="1"/>
</dbReference>
<evidence type="ECO:0000256" key="3">
    <source>
        <dbReference type="ARBA" id="ARBA00022980"/>
    </source>
</evidence>
<keyword evidence="2 6" id="KW-0694">RNA-binding</keyword>
<dbReference type="InterPro" id="IPR036510">
    <property type="entry name" value="Ribosomal_bS20_sf"/>
</dbReference>
<protein>
    <recommendedName>
        <fullName evidence="5 6">Small ribosomal subunit protein bS20</fullName>
    </recommendedName>
</protein>